<accession>N8XT12</accession>
<dbReference type="PATRIC" id="fig|1144672.3.peg.1342"/>
<dbReference type="GO" id="GO:0009295">
    <property type="term" value="C:nucleoid"/>
    <property type="evidence" value="ECO:0007669"/>
    <property type="project" value="InterPro"/>
</dbReference>
<evidence type="ECO:0000313" key="1">
    <source>
        <dbReference type="EMBL" id="ENV10230.1"/>
    </source>
</evidence>
<sequence length="332" mass="39195">MSLFKINEVNKFITHFVGNKIKGEGLRFSEKVQDVNEIEQLLIKLIEKNFSYDEKFCFNLNNIENNNPIYSIVNTMFENEDSFFEQSKLVARYLYEKSDHPQIKSGELCVGKCDNLIYHNNSYQSLFIFKSEIKDDFLKVISEGNQILIKPESGIGLNKVDKGCVVIKNQESIFIFLINDLVDKNVKYWNDDFLNISPVDNDYLFTKSYLDSVRKVVSNTSFENNLQKVKYLSKTMNFFEENDFFEEDLYKEYLNNDEMFFKIKDLETSVSGADVKEFKISHRIVNKNKRIMKRVIKLDDNFDIFIKKESSHVETGVDHKGKYYKFYYESES</sequence>
<dbReference type="STRING" id="1144672.F966_01403"/>
<evidence type="ECO:0008006" key="3">
    <source>
        <dbReference type="Google" id="ProtNLM"/>
    </source>
</evidence>
<evidence type="ECO:0000313" key="2">
    <source>
        <dbReference type="Proteomes" id="UP000013209"/>
    </source>
</evidence>
<dbReference type="HOGENOM" id="CLU_068639_0_0_6"/>
<name>N8XT12_9GAMM</name>
<dbReference type="RefSeq" id="WP_004803767.1">
    <property type="nucleotide sequence ID" value="NZ_KB849440.1"/>
</dbReference>
<comment type="caution">
    <text evidence="1">The sequence shown here is derived from an EMBL/GenBank/DDBJ whole genome shotgun (WGS) entry which is preliminary data.</text>
</comment>
<protein>
    <recommendedName>
        <fullName evidence="3">Nucleoid-associated protein</fullName>
    </recommendedName>
</protein>
<dbReference type="Proteomes" id="UP000013209">
    <property type="component" value="Unassembled WGS sequence"/>
</dbReference>
<dbReference type="eggNOG" id="COG3081">
    <property type="taxonomic scope" value="Bacteria"/>
</dbReference>
<proteinExistence type="predicted"/>
<dbReference type="AlphaFoldDB" id="N8XT12"/>
<gene>
    <name evidence="1" type="ORF">F966_01403</name>
</gene>
<reference evidence="1 2" key="1">
    <citation type="submission" date="2013-02" db="EMBL/GenBank/DDBJ databases">
        <title>The Genome Sequence of Acinetobacter sp. CIP 56.2.</title>
        <authorList>
            <consortium name="The Broad Institute Genome Sequencing Platform"/>
            <consortium name="The Broad Institute Genome Sequencing Center for Infectious Disease"/>
            <person name="Cerqueira G."/>
            <person name="Feldgarden M."/>
            <person name="Courvalin P."/>
            <person name="Perichon B."/>
            <person name="Grillot-Courvalin C."/>
            <person name="Clermont D."/>
            <person name="Rocha E."/>
            <person name="Yoon E.-J."/>
            <person name="Nemec A."/>
            <person name="Walker B."/>
            <person name="Young S.K."/>
            <person name="Zeng Q."/>
            <person name="Gargeya S."/>
            <person name="Fitzgerald M."/>
            <person name="Haas B."/>
            <person name="Abouelleil A."/>
            <person name="Alvarado L."/>
            <person name="Arachchi H.M."/>
            <person name="Berlin A.M."/>
            <person name="Chapman S.B."/>
            <person name="Dewar J."/>
            <person name="Goldberg J."/>
            <person name="Griggs A."/>
            <person name="Gujja S."/>
            <person name="Hansen M."/>
            <person name="Howarth C."/>
            <person name="Imamovic A."/>
            <person name="Larimer J."/>
            <person name="McCowan C."/>
            <person name="Murphy C."/>
            <person name="Neiman D."/>
            <person name="Pearson M."/>
            <person name="Priest M."/>
            <person name="Roberts A."/>
            <person name="Saif S."/>
            <person name="Shea T."/>
            <person name="Sisk P."/>
            <person name="Sykes S."/>
            <person name="Wortman J."/>
            <person name="Nusbaum C."/>
            <person name="Birren B."/>
        </authorList>
    </citation>
    <scope>NUCLEOTIDE SEQUENCE [LARGE SCALE GENOMIC DNA]</scope>
    <source>
        <strain evidence="1 2">CIP 56.2</strain>
    </source>
</reference>
<dbReference type="EMBL" id="APPH01000006">
    <property type="protein sequence ID" value="ENV10230.1"/>
    <property type="molecule type" value="Genomic_DNA"/>
</dbReference>
<organism evidence="1 2">
    <name type="scientific">Acinetobacter higginsii</name>
    <dbReference type="NCBI Taxonomy" id="70347"/>
    <lineage>
        <taxon>Bacteria</taxon>
        <taxon>Pseudomonadati</taxon>
        <taxon>Pseudomonadota</taxon>
        <taxon>Gammaproteobacteria</taxon>
        <taxon>Moraxellales</taxon>
        <taxon>Moraxellaceae</taxon>
        <taxon>Acinetobacter</taxon>
    </lineage>
</organism>